<proteinExistence type="predicted"/>
<name>A0AAD9RIE0_9HYME</name>
<sequence>MFSTKLKKPPSSRQRVSSYPVNGKRRRERGCSWIRGRYHNKKKEEHGSIESSCCWLRDVIENDLLLKDHPRMLEQTVLLQVAVQNTSQPRQIRPREGH</sequence>
<comment type="caution">
    <text evidence="2">The sequence shown here is derived from an EMBL/GenBank/DDBJ whole genome shotgun (WGS) entry which is preliminary data.</text>
</comment>
<organism evidence="2 3">
    <name type="scientific">Odynerus spinipes</name>
    <dbReference type="NCBI Taxonomy" id="1348599"/>
    <lineage>
        <taxon>Eukaryota</taxon>
        <taxon>Metazoa</taxon>
        <taxon>Ecdysozoa</taxon>
        <taxon>Arthropoda</taxon>
        <taxon>Hexapoda</taxon>
        <taxon>Insecta</taxon>
        <taxon>Pterygota</taxon>
        <taxon>Neoptera</taxon>
        <taxon>Endopterygota</taxon>
        <taxon>Hymenoptera</taxon>
        <taxon>Apocrita</taxon>
        <taxon>Aculeata</taxon>
        <taxon>Vespoidea</taxon>
        <taxon>Vespidae</taxon>
        <taxon>Eumeninae</taxon>
        <taxon>Odynerus</taxon>
    </lineage>
</organism>
<reference evidence="2" key="2">
    <citation type="journal article" date="2023" name="Commun. Biol.">
        <title>Intrasexual cuticular hydrocarbon dimorphism in a wasp sheds light on hydrocarbon biosynthesis genes in Hymenoptera.</title>
        <authorList>
            <person name="Moris V.C."/>
            <person name="Podsiadlowski L."/>
            <person name="Martin S."/>
            <person name="Oeyen J.P."/>
            <person name="Donath A."/>
            <person name="Petersen M."/>
            <person name="Wilbrandt J."/>
            <person name="Misof B."/>
            <person name="Liedtke D."/>
            <person name="Thamm M."/>
            <person name="Scheiner R."/>
            <person name="Schmitt T."/>
            <person name="Niehuis O."/>
        </authorList>
    </citation>
    <scope>NUCLEOTIDE SEQUENCE</scope>
    <source>
        <strain evidence="2">GBR_01_08_01A</strain>
    </source>
</reference>
<accession>A0AAD9RIE0</accession>
<evidence type="ECO:0000313" key="2">
    <source>
        <dbReference type="EMBL" id="KAK2580241.1"/>
    </source>
</evidence>
<keyword evidence="3" id="KW-1185">Reference proteome</keyword>
<dbReference type="Proteomes" id="UP001258017">
    <property type="component" value="Unassembled WGS sequence"/>
</dbReference>
<dbReference type="AlphaFoldDB" id="A0AAD9RIE0"/>
<protein>
    <submittedName>
        <fullName evidence="2">Uncharacterized protein</fullName>
    </submittedName>
</protein>
<feature type="compositionally biased region" description="Basic residues" evidence="1">
    <location>
        <begin position="1"/>
        <end position="10"/>
    </location>
</feature>
<feature type="region of interest" description="Disordered" evidence="1">
    <location>
        <begin position="1"/>
        <end position="25"/>
    </location>
</feature>
<evidence type="ECO:0000313" key="3">
    <source>
        <dbReference type="Proteomes" id="UP001258017"/>
    </source>
</evidence>
<feature type="compositionally biased region" description="Polar residues" evidence="1">
    <location>
        <begin position="11"/>
        <end position="20"/>
    </location>
</feature>
<reference evidence="2" key="1">
    <citation type="submission" date="2021-08" db="EMBL/GenBank/DDBJ databases">
        <authorList>
            <person name="Misof B."/>
            <person name="Oliver O."/>
            <person name="Podsiadlowski L."/>
            <person name="Donath A."/>
            <person name="Peters R."/>
            <person name="Mayer C."/>
            <person name="Rust J."/>
            <person name="Gunkel S."/>
            <person name="Lesny P."/>
            <person name="Martin S."/>
            <person name="Oeyen J.P."/>
            <person name="Petersen M."/>
            <person name="Panagiotis P."/>
            <person name="Wilbrandt J."/>
            <person name="Tanja T."/>
        </authorList>
    </citation>
    <scope>NUCLEOTIDE SEQUENCE</scope>
    <source>
        <strain evidence="2">GBR_01_08_01A</strain>
        <tissue evidence="2">Thorax + abdomen</tissue>
    </source>
</reference>
<gene>
    <name evidence="2" type="ORF">KPH14_012495</name>
</gene>
<dbReference type="EMBL" id="JAIFRP010000062">
    <property type="protein sequence ID" value="KAK2580241.1"/>
    <property type="molecule type" value="Genomic_DNA"/>
</dbReference>
<evidence type="ECO:0000256" key="1">
    <source>
        <dbReference type="SAM" id="MobiDB-lite"/>
    </source>
</evidence>